<keyword evidence="1" id="KW-1133">Transmembrane helix</keyword>
<dbReference type="InterPro" id="IPR025196">
    <property type="entry name" value="DUF4126"/>
</dbReference>
<evidence type="ECO:0000313" key="4">
    <source>
        <dbReference type="Proteomes" id="UP000431092"/>
    </source>
</evidence>
<evidence type="ECO:0000313" key="3">
    <source>
        <dbReference type="EMBL" id="MTB72891.1"/>
    </source>
</evidence>
<sequence>MGTELLPMVFTSGWASGINAYAVVLVMGLAGRFFSIDLVPHVLTRTDVLVAAAVLFLLEMFADKIPYLDSVWDGVHTFVRPAVGATLGYLLAGHEGSGLEQAFAAATGGFSALASHGVKAGIRAGVNASPEPVSNVAISSAEDVAVIGVMTLATEHPWAAAAVAGVLLLAGIVAVVWLLRRIARLKRRYDDWGTGAGRADPS</sequence>
<reference evidence="3 4" key="1">
    <citation type="submission" date="2019-11" db="EMBL/GenBank/DDBJ databases">
        <title>Whole genome sequencing identifies a novel species of the genus Arsenicicoccus isolated from human blood.</title>
        <authorList>
            <person name="Jeong J.H."/>
            <person name="Kweon O.J."/>
            <person name="Kim H.R."/>
            <person name="Kim T.-H."/>
            <person name="Ha S.-M."/>
            <person name="Lee M.-K."/>
        </authorList>
    </citation>
    <scope>NUCLEOTIDE SEQUENCE [LARGE SCALE GENOMIC DNA]</scope>
    <source>
        <strain evidence="3 4">MKL-02</strain>
    </source>
</reference>
<dbReference type="EMBL" id="WLVL01000040">
    <property type="protein sequence ID" value="MTB72891.1"/>
    <property type="molecule type" value="Genomic_DNA"/>
</dbReference>
<gene>
    <name evidence="3" type="ORF">GGG17_13130</name>
</gene>
<evidence type="ECO:0000256" key="1">
    <source>
        <dbReference type="SAM" id="Phobius"/>
    </source>
</evidence>
<dbReference type="AlphaFoldDB" id="A0A6I3IX13"/>
<keyword evidence="1" id="KW-0472">Membrane</keyword>
<dbReference type="Pfam" id="PF13548">
    <property type="entry name" value="DUF4126"/>
    <property type="match status" value="1"/>
</dbReference>
<keyword evidence="4" id="KW-1185">Reference proteome</keyword>
<keyword evidence="1" id="KW-0812">Transmembrane</keyword>
<feature type="transmembrane region" description="Helical" evidence="1">
    <location>
        <begin position="42"/>
        <end position="62"/>
    </location>
</feature>
<proteinExistence type="predicted"/>
<name>A0A6I3IX13_9MICO</name>
<feature type="domain" description="DUF4126" evidence="2">
    <location>
        <begin position="8"/>
        <end position="175"/>
    </location>
</feature>
<organism evidence="3 4">
    <name type="scientific">Arsenicicoccus cauae</name>
    <dbReference type="NCBI Taxonomy" id="2663847"/>
    <lineage>
        <taxon>Bacteria</taxon>
        <taxon>Bacillati</taxon>
        <taxon>Actinomycetota</taxon>
        <taxon>Actinomycetes</taxon>
        <taxon>Micrococcales</taxon>
        <taxon>Intrasporangiaceae</taxon>
        <taxon>Arsenicicoccus</taxon>
    </lineage>
</organism>
<evidence type="ECO:0000259" key="2">
    <source>
        <dbReference type="Pfam" id="PF13548"/>
    </source>
</evidence>
<comment type="caution">
    <text evidence="3">The sequence shown here is derived from an EMBL/GenBank/DDBJ whole genome shotgun (WGS) entry which is preliminary data.</text>
</comment>
<dbReference type="Proteomes" id="UP000431092">
    <property type="component" value="Unassembled WGS sequence"/>
</dbReference>
<dbReference type="RefSeq" id="WP_154594135.1">
    <property type="nucleotide sequence ID" value="NZ_WLVL01000040.1"/>
</dbReference>
<protein>
    <submittedName>
        <fullName evidence="3">DUF4126 family protein</fullName>
    </submittedName>
</protein>
<feature type="transmembrane region" description="Helical" evidence="1">
    <location>
        <begin position="158"/>
        <end position="179"/>
    </location>
</feature>
<feature type="transmembrane region" description="Helical" evidence="1">
    <location>
        <begin position="12"/>
        <end position="30"/>
    </location>
</feature>
<accession>A0A6I3IX13</accession>